<dbReference type="AlphaFoldDB" id="A0A4Y2E582"/>
<organism evidence="1 2">
    <name type="scientific">Araneus ventricosus</name>
    <name type="common">Orbweaver spider</name>
    <name type="synonym">Epeira ventricosa</name>
    <dbReference type="NCBI Taxonomy" id="182803"/>
    <lineage>
        <taxon>Eukaryota</taxon>
        <taxon>Metazoa</taxon>
        <taxon>Ecdysozoa</taxon>
        <taxon>Arthropoda</taxon>
        <taxon>Chelicerata</taxon>
        <taxon>Arachnida</taxon>
        <taxon>Araneae</taxon>
        <taxon>Araneomorphae</taxon>
        <taxon>Entelegynae</taxon>
        <taxon>Araneoidea</taxon>
        <taxon>Araneidae</taxon>
        <taxon>Araneus</taxon>
    </lineage>
</organism>
<dbReference type="EMBL" id="BGPR01000515">
    <property type="protein sequence ID" value="GBM24303.1"/>
    <property type="molecule type" value="Genomic_DNA"/>
</dbReference>
<comment type="caution">
    <text evidence="1">The sequence shown here is derived from an EMBL/GenBank/DDBJ whole genome shotgun (WGS) entry which is preliminary data.</text>
</comment>
<keyword evidence="2" id="KW-1185">Reference proteome</keyword>
<dbReference type="Proteomes" id="UP000499080">
    <property type="component" value="Unassembled WGS sequence"/>
</dbReference>
<proteinExistence type="predicted"/>
<reference evidence="1 2" key="1">
    <citation type="journal article" date="2019" name="Sci. Rep.">
        <title>Orb-weaving spider Araneus ventricosus genome elucidates the spidroin gene catalogue.</title>
        <authorList>
            <person name="Kono N."/>
            <person name="Nakamura H."/>
            <person name="Ohtoshi R."/>
            <person name="Moran D.A.P."/>
            <person name="Shinohara A."/>
            <person name="Yoshida Y."/>
            <person name="Fujiwara M."/>
            <person name="Mori M."/>
            <person name="Tomita M."/>
            <person name="Arakawa K."/>
        </authorList>
    </citation>
    <scope>NUCLEOTIDE SEQUENCE [LARGE SCALE GENOMIC DNA]</scope>
</reference>
<evidence type="ECO:0000313" key="2">
    <source>
        <dbReference type="Proteomes" id="UP000499080"/>
    </source>
</evidence>
<accession>A0A4Y2E582</accession>
<sequence length="96" mass="11036">MENVKHNLRYSACLLVLFFGLQEKPILVKFFYLNQQSSIAAVKEFRRMKQIRKGPMSPCALRKMIQKFETTGQLGILPGRGRKQIPSSRVEDVVPV</sequence>
<gene>
    <name evidence="1" type="ORF">AVEN_158864_1</name>
</gene>
<evidence type="ECO:0008006" key="3">
    <source>
        <dbReference type="Google" id="ProtNLM"/>
    </source>
</evidence>
<protein>
    <recommendedName>
        <fullName evidence="3">DUF4817 domain-containing protein</fullName>
    </recommendedName>
</protein>
<evidence type="ECO:0000313" key="1">
    <source>
        <dbReference type="EMBL" id="GBM24303.1"/>
    </source>
</evidence>
<name>A0A4Y2E582_ARAVE</name>